<dbReference type="EMBL" id="MT275557">
    <property type="protein sequence ID" value="UBT01673.1"/>
    <property type="molecule type" value="mRNA"/>
</dbReference>
<feature type="domain" description="NAC" evidence="7">
    <location>
        <begin position="5"/>
        <end position="119"/>
    </location>
</feature>
<dbReference type="AlphaFoldDB" id="A0A8K1HZQ0"/>
<proteinExistence type="evidence at transcript level"/>
<organism evidence="8">
    <name type="scientific">Litchi chinensis</name>
    <name type="common">Lychee</name>
    <dbReference type="NCBI Taxonomy" id="151069"/>
    <lineage>
        <taxon>Eukaryota</taxon>
        <taxon>Viridiplantae</taxon>
        <taxon>Streptophyta</taxon>
        <taxon>Embryophyta</taxon>
        <taxon>Tracheophyta</taxon>
        <taxon>Spermatophyta</taxon>
        <taxon>Magnoliopsida</taxon>
        <taxon>eudicotyledons</taxon>
        <taxon>Gunneridae</taxon>
        <taxon>Pentapetalae</taxon>
        <taxon>rosids</taxon>
        <taxon>malvids</taxon>
        <taxon>Sapindales</taxon>
        <taxon>Sapindaceae</taxon>
        <taxon>Litchi</taxon>
    </lineage>
</organism>
<dbReference type="SUPFAM" id="SSF101941">
    <property type="entry name" value="NAC domain"/>
    <property type="match status" value="1"/>
</dbReference>
<feature type="region of interest" description="Disordered" evidence="5">
    <location>
        <begin position="133"/>
        <end position="157"/>
    </location>
</feature>
<dbReference type="Gene3D" id="2.170.150.80">
    <property type="entry name" value="NAC domain"/>
    <property type="match status" value="1"/>
</dbReference>
<feature type="compositionally biased region" description="Polar residues" evidence="5">
    <location>
        <begin position="144"/>
        <end position="155"/>
    </location>
</feature>
<dbReference type="GO" id="GO:0006355">
    <property type="term" value="P:regulation of DNA-templated transcription"/>
    <property type="evidence" value="ECO:0007669"/>
    <property type="project" value="InterPro"/>
</dbReference>
<evidence type="ECO:0000256" key="5">
    <source>
        <dbReference type="SAM" id="MobiDB-lite"/>
    </source>
</evidence>
<evidence type="ECO:0000256" key="4">
    <source>
        <dbReference type="ARBA" id="ARBA00023242"/>
    </source>
</evidence>
<dbReference type="Pfam" id="PF02365">
    <property type="entry name" value="NAM"/>
    <property type="match status" value="1"/>
</dbReference>
<dbReference type="InterPro" id="IPR036093">
    <property type="entry name" value="NAC_dom_sf"/>
</dbReference>
<keyword evidence="6" id="KW-0472">Membrane</keyword>
<feature type="transmembrane region" description="Helical" evidence="6">
    <location>
        <begin position="417"/>
        <end position="434"/>
    </location>
</feature>
<keyword evidence="2" id="KW-0238">DNA-binding</keyword>
<dbReference type="GO" id="GO:0003677">
    <property type="term" value="F:DNA binding"/>
    <property type="evidence" value="ECO:0007669"/>
    <property type="project" value="UniProtKB-KW"/>
</dbReference>
<accession>A0A8K1HZQ0</accession>
<keyword evidence="4" id="KW-0539">Nucleus</keyword>
<keyword evidence="6" id="KW-0812">Transmembrane</keyword>
<protein>
    <submittedName>
        <fullName evidence="8">NAC transcription factor 69</fullName>
    </submittedName>
</protein>
<dbReference type="InterPro" id="IPR003441">
    <property type="entry name" value="NAC-dom"/>
</dbReference>
<sequence>MDDEVGNRFYPSDQQIILHYLEGKMNGLNFPNVIEEIDICRFEPRDLPGQAAWQSDDPVWYFFSERDYKYANSTRVNRKTKEGYWKPTGKDRPIRDKHGREIGSKKNLVFYQGRFNKGKQYVLCRLKRKANDDGSDTCDGPSHQMASQGNPQLSDLESLPHLSETDYDLLCETMSQMNQAAPGPSYSNGSNYEPNAWTWRSNINSPEQEKLWNLVWADAEGGADSFEESVNTPVHDFNPPESLRQVSADDSSYTNTEMAYSQWSNVLDTPSFLSGNASSAEYRQIHMVQAPQSKKPRINCIQLLSDGFPVETRISKSQHFPKSNIVEKKTAPEKLYLQGKVSNKATSRNEVRDDAKLAIDLPQKRNSIVKYIKGQGTAQSDGKTWSKMRSDGSNGSRKGYIIFLETPPFGLTQKPPSVFIGNILIAVVLLLFIIREMESLR</sequence>
<reference evidence="8" key="1">
    <citation type="submission" date="2020-03" db="EMBL/GenBank/DDBJ databases">
        <title>LcNAC40-LcVPE regulatory module contributes to fruit abscission by promoting autolytic programmed cell death in litchi.</title>
        <authorList>
            <person name="Li C."/>
            <person name="Ning X."/>
            <person name="Zhao M."/>
            <person name="Wen Z."/>
            <person name="Kou L."/>
            <person name="Ma X."/>
            <person name="Peng M."/>
            <person name="Yang Y."/>
            <person name="Wu H."/>
            <person name="Li J."/>
        </authorList>
    </citation>
    <scope>NUCLEOTIDE SEQUENCE</scope>
</reference>
<evidence type="ECO:0000256" key="3">
    <source>
        <dbReference type="ARBA" id="ARBA00023163"/>
    </source>
</evidence>
<keyword evidence="3" id="KW-0804">Transcription</keyword>
<keyword evidence="6" id="KW-1133">Transmembrane helix</keyword>
<evidence type="ECO:0000313" key="8">
    <source>
        <dbReference type="EMBL" id="UBT01673.1"/>
    </source>
</evidence>
<evidence type="ECO:0000256" key="6">
    <source>
        <dbReference type="SAM" id="Phobius"/>
    </source>
</evidence>
<name>A0A8K1HZQ0_LITCN</name>
<evidence type="ECO:0000256" key="1">
    <source>
        <dbReference type="ARBA" id="ARBA00023015"/>
    </source>
</evidence>
<keyword evidence="1" id="KW-0805">Transcription regulation</keyword>
<dbReference type="PANTHER" id="PTHR31744">
    <property type="entry name" value="PROTEIN CUP-SHAPED COTYLEDON 2-RELATED"/>
    <property type="match status" value="1"/>
</dbReference>
<evidence type="ECO:0000259" key="7">
    <source>
        <dbReference type="Pfam" id="PF02365"/>
    </source>
</evidence>
<evidence type="ECO:0000256" key="2">
    <source>
        <dbReference type="ARBA" id="ARBA00023125"/>
    </source>
</evidence>